<evidence type="ECO:0000313" key="4">
    <source>
        <dbReference type="RefSeq" id="XP_002738653.1"/>
    </source>
</evidence>
<protein>
    <submittedName>
        <fullName evidence="4">Short-chain collagen C4-like</fullName>
    </submittedName>
</protein>
<organism evidence="3 4">
    <name type="scientific">Saccoglossus kowalevskii</name>
    <name type="common">Acorn worm</name>
    <dbReference type="NCBI Taxonomy" id="10224"/>
    <lineage>
        <taxon>Eukaryota</taxon>
        <taxon>Metazoa</taxon>
        <taxon>Hemichordata</taxon>
        <taxon>Enteropneusta</taxon>
        <taxon>Harrimaniidae</taxon>
        <taxon>Saccoglossus</taxon>
    </lineage>
</organism>
<evidence type="ECO:0000313" key="3">
    <source>
        <dbReference type="Proteomes" id="UP000694865"/>
    </source>
</evidence>
<feature type="chain" id="PRO_5045034838" evidence="2">
    <location>
        <begin position="22"/>
        <end position="284"/>
    </location>
</feature>
<evidence type="ECO:0000256" key="2">
    <source>
        <dbReference type="SAM" id="SignalP"/>
    </source>
</evidence>
<dbReference type="Proteomes" id="UP000694865">
    <property type="component" value="Unplaced"/>
</dbReference>
<accession>A0ABM0GW57</accession>
<dbReference type="InterPro" id="IPR051077">
    <property type="entry name" value="Ca-dependent_lectin"/>
</dbReference>
<dbReference type="PANTHER" id="PTHR24024">
    <property type="entry name" value="PULMONARY SURFACTANT-ASSOCIATED PROTEIN A"/>
    <property type="match status" value="1"/>
</dbReference>
<gene>
    <name evidence="4" type="primary">LOC100367587</name>
</gene>
<feature type="region of interest" description="Disordered" evidence="1">
    <location>
        <begin position="25"/>
        <end position="51"/>
    </location>
</feature>
<dbReference type="GeneID" id="100367587"/>
<keyword evidence="2" id="KW-0732">Signal</keyword>
<name>A0ABM0GW57_SACKO</name>
<dbReference type="PANTHER" id="PTHR24024:SF18">
    <property type="entry name" value="SHORT-CHAIN COLLAGEN C4-LIKE"/>
    <property type="match status" value="1"/>
</dbReference>
<keyword evidence="3" id="KW-1185">Reference proteome</keyword>
<dbReference type="RefSeq" id="XP_002738653.1">
    <property type="nucleotide sequence ID" value="XM_002738607.2"/>
</dbReference>
<reference evidence="4" key="1">
    <citation type="submission" date="2025-08" db="UniProtKB">
        <authorList>
            <consortium name="RefSeq"/>
        </authorList>
    </citation>
    <scope>IDENTIFICATION</scope>
    <source>
        <tissue evidence="4">Testes</tissue>
    </source>
</reference>
<evidence type="ECO:0000256" key="1">
    <source>
        <dbReference type="SAM" id="MobiDB-lite"/>
    </source>
</evidence>
<sequence length="284" mass="31448">MVRRETVLILLITFLQCSTQAAVNDAKEEKKTKPVNVNTEKSTEAVVDDTKEGTKEEFENVNNLEITKKVKKADVNNVLHYNPYPSEGVNGSEFSRWGNSVVFTRWGHYECPESTVMVYSGTMAGKYYNNYGSGGNYLCLPKIPKYDLEVIDAGSESDRGRLYPVEYRSSSGPLSSSLHDDVPCAVCLDEYRSTSILYPARDDCPSGWTREYYGFLMSARYDSAYYYSTEYVCVDAAGKAIPNTSAASNTAFIYTVEATCVTGGGIKCDPYVTGYELSCAVCAK</sequence>
<proteinExistence type="predicted"/>
<feature type="signal peptide" evidence="2">
    <location>
        <begin position="1"/>
        <end position="21"/>
    </location>
</feature>